<evidence type="ECO:0000313" key="5">
    <source>
        <dbReference type="EMBL" id="KAG5604864.1"/>
    </source>
</evidence>
<evidence type="ECO:0000256" key="2">
    <source>
        <dbReference type="ARBA" id="ARBA00023180"/>
    </source>
</evidence>
<reference evidence="5 6" key="1">
    <citation type="submission" date="2020-09" db="EMBL/GenBank/DDBJ databases">
        <title>De no assembly of potato wild relative species, Solanum commersonii.</title>
        <authorList>
            <person name="Cho K."/>
        </authorList>
    </citation>
    <scope>NUCLEOTIDE SEQUENCE [LARGE SCALE GENOMIC DNA]</scope>
    <source>
        <strain evidence="5">LZ3.2</strain>
        <tissue evidence="5">Leaf</tissue>
    </source>
</reference>
<keyword evidence="6" id="KW-1185">Reference proteome</keyword>
<dbReference type="AlphaFoldDB" id="A0A9J5YYJ8"/>
<proteinExistence type="inferred from homology"/>
<keyword evidence="2" id="KW-0325">Glycoprotein</keyword>
<dbReference type="Proteomes" id="UP000824120">
    <property type="component" value="Chromosome 5"/>
</dbReference>
<dbReference type="GO" id="GO:0016788">
    <property type="term" value="F:hydrolase activity, acting on ester bonds"/>
    <property type="evidence" value="ECO:0007669"/>
    <property type="project" value="InterPro"/>
</dbReference>
<name>A0A9J5YYJ8_SOLCO</name>
<keyword evidence="4" id="KW-0732">Signal</keyword>
<gene>
    <name evidence="5" type="ORF">H5410_026356</name>
</gene>
<dbReference type="Pfam" id="PF00657">
    <property type="entry name" value="Lipase_GDSL"/>
    <property type="match status" value="1"/>
</dbReference>
<evidence type="ECO:0000256" key="1">
    <source>
        <dbReference type="ARBA" id="ARBA00008668"/>
    </source>
</evidence>
<dbReference type="SUPFAM" id="SSF52266">
    <property type="entry name" value="SGNH hydrolase"/>
    <property type="match status" value="1"/>
</dbReference>
<feature type="compositionally biased region" description="Low complexity" evidence="3">
    <location>
        <begin position="75"/>
        <end position="167"/>
    </location>
</feature>
<dbReference type="PANTHER" id="PTHR22835:SF532">
    <property type="entry name" value="SERINE-RICH ADHESIN FOR PLATELETS-LIKE ISOFORM X1"/>
    <property type="match status" value="1"/>
</dbReference>
<feature type="region of interest" description="Disordered" evidence="3">
    <location>
        <begin position="34"/>
        <end position="264"/>
    </location>
</feature>
<organism evidence="5 6">
    <name type="scientific">Solanum commersonii</name>
    <name type="common">Commerson's wild potato</name>
    <name type="synonym">Commerson's nightshade</name>
    <dbReference type="NCBI Taxonomy" id="4109"/>
    <lineage>
        <taxon>Eukaryota</taxon>
        <taxon>Viridiplantae</taxon>
        <taxon>Streptophyta</taxon>
        <taxon>Embryophyta</taxon>
        <taxon>Tracheophyta</taxon>
        <taxon>Spermatophyta</taxon>
        <taxon>Magnoliopsida</taxon>
        <taxon>eudicotyledons</taxon>
        <taxon>Gunneridae</taxon>
        <taxon>Pentapetalae</taxon>
        <taxon>asterids</taxon>
        <taxon>lamiids</taxon>
        <taxon>Solanales</taxon>
        <taxon>Solanaceae</taxon>
        <taxon>Solanoideae</taxon>
        <taxon>Solaneae</taxon>
        <taxon>Solanum</taxon>
    </lineage>
</organism>
<protein>
    <recommendedName>
        <fullName evidence="7">Alpha-L-fucosidase 2</fullName>
    </recommendedName>
</protein>
<feature type="chain" id="PRO_5039913207" description="Alpha-L-fucosidase 2" evidence="4">
    <location>
        <begin position="27"/>
        <end position="628"/>
    </location>
</feature>
<feature type="compositionally biased region" description="Low complexity" evidence="3">
    <location>
        <begin position="242"/>
        <end position="259"/>
    </location>
</feature>
<dbReference type="EMBL" id="JACXVP010000005">
    <property type="protein sequence ID" value="KAG5604864.1"/>
    <property type="molecule type" value="Genomic_DNA"/>
</dbReference>
<accession>A0A9J5YYJ8</accession>
<sequence>MSNMFFPHFPLTFFFCFCLFFSFSYAHLKSPETPHCDCSSAHNNSHENIPAKPGQSSPAHDNSHENIPTKPANPFPANNNNQEVPAKPANPTPANNKNQEVPAKPANPTPANNNNQQEVPAKPANPTPANNNSQEVPAKPANPTPANNNSQEVPAKPANPTPANNNNQEVPAKPANPSPEHNNNQEVPAKPASPTPANNNNQEVPAKPANPTPANNNNQEVPAKLANPSPAQNNNQEVPAKPGNSSPAPGNSSPANNNSQDTSTRHNNFVGCFHKVYAFGDSYTDTGNANLLDGHTSSGSAKSNNNLCDGHLMVDFLCDALKLPHLPPFQNTSANFQAGANFAIAGSTILSKEDFSTKKLTNPFWKGLPMNFQTQIDWFFKFKQQMGCTDKNGKNCQAEMENALFWIGSVGVSDYARIQGSSLTSHWLTQQSIFQVSRLIELPRSAYIDKYFVSNEVLEKVTLQSGAKYIVVQGLPPIGCLPLHISLCPLKAALDHMGCAAAVNAAVMLHNQILQKKLEIFRSLYPNCHILYADYWNAYLTIKMNLKKYQFEEAFKPCCGAVGGPLNFDLHSPCGSPGTVKCNDPSKFISWDGIHLTEAMNRKVTDLFLNQGFCQPSFSELVKSKSGM</sequence>
<dbReference type="Gene3D" id="3.40.50.1110">
    <property type="entry name" value="SGNH hydrolase"/>
    <property type="match status" value="1"/>
</dbReference>
<comment type="caution">
    <text evidence="5">The sequence shown here is derived from an EMBL/GenBank/DDBJ whole genome shotgun (WGS) entry which is preliminary data.</text>
</comment>
<dbReference type="PANTHER" id="PTHR22835">
    <property type="entry name" value="ZINC FINGER FYVE DOMAIN CONTAINING PROTEIN"/>
    <property type="match status" value="1"/>
</dbReference>
<feature type="signal peptide" evidence="4">
    <location>
        <begin position="1"/>
        <end position="26"/>
    </location>
</feature>
<evidence type="ECO:0000313" key="6">
    <source>
        <dbReference type="Proteomes" id="UP000824120"/>
    </source>
</evidence>
<dbReference type="OrthoDB" id="1600564at2759"/>
<evidence type="ECO:0008006" key="7">
    <source>
        <dbReference type="Google" id="ProtNLM"/>
    </source>
</evidence>
<evidence type="ECO:0000256" key="4">
    <source>
        <dbReference type="SAM" id="SignalP"/>
    </source>
</evidence>
<evidence type="ECO:0000256" key="3">
    <source>
        <dbReference type="SAM" id="MobiDB-lite"/>
    </source>
</evidence>
<feature type="compositionally biased region" description="Low complexity" evidence="3">
    <location>
        <begin position="205"/>
        <end position="218"/>
    </location>
</feature>
<dbReference type="InterPro" id="IPR036514">
    <property type="entry name" value="SGNH_hydro_sf"/>
</dbReference>
<dbReference type="InterPro" id="IPR001087">
    <property type="entry name" value="GDSL"/>
</dbReference>
<comment type="similarity">
    <text evidence="1">Belongs to the 'GDSL' lipolytic enzyme family.</text>
</comment>